<evidence type="ECO:0000256" key="3">
    <source>
        <dbReference type="RuleBase" id="RU003476"/>
    </source>
</evidence>
<dbReference type="PROSITE" id="PS51462">
    <property type="entry name" value="NUDIX"/>
    <property type="match status" value="1"/>
</dbReference>
<dbReference type="Pfam" id="PF00293">
    <property type="entry name" value="NUDIX"/>
    <property type="match status" value="1"/>
</dbReference>
<keyword evidence="2 3" id="KW-0378">Hydrolase</keyword>
<feature type="domain" description="Nudix hydrolase" evidence="4">
    <location>
        <begin position="3"/>
        <end position="133"/>
    </location>
</feature>
<accession>A0ABX1NCF8</accession>
<dbReference type="PROSITE" id="PS00893">
    <property type="entry name" value="NUDIX_BOX"/>
    <property type="match status" value="1"/>
</dbReference>
<evidence type="ECO:0000259" key="4">
    <source>
        <dbReference type="PROSITE" id="PS51462"/>
    </source>
</evidence>
<name>A0ABX1NCF8_9RHOO</name>
<comment type="cofactor">
    <cofactor evidence="1">
        <name>Mg(2+)</name>
        <dbReference type="ChEBI" id="CHEBI:18420"/>
    </cofactor>
</comment>
<organism evidence="5 6">
    <name type="scientific">Aromatoleum toluolicum</name>
    <dbReference type="NCBI Taxonomy" id="90060"/>
    <lineage>
        <taxon>Bacteria</taxon>
        <taxon>Pseudomonadati</taxon>
        <taxon>Pseudomonadota</taxon>
        <taxon>Betaproteobacteria</taxon>
        <taxon>Rhodocyclales</taxon>
        <taxon>Rhodocyclaceae</taxon>
        <taxon>Aromatoleum</taxon>
    </lineage>
</organism>
<dbReference type="InterPro" id="IPR020476">
    <property type="entry name" value="Nudix_hydrolase"/>
</dbReference>
<evidence type="ECO:0000256" key="1">
    <source>
        <dbReference type="ARBA" id="ARBA00001946"/>
    </source>
</evidence>
<evidence type="ECO:0000256" key="2">
    <source>
        <dbReference type="ARBA" id="ARBA00022801"/>
    </source>
</evidence>
<dbReference type="PANTHER" id="PTHR43046">
    <property type="entry name" value="GDP-MANNOSE MANNOSYL HYDROLASE"/>
    <property type="match status" value="1"/>
</dbReference>
<proteinExistence type="inferred from homology"/>
<dbReference type="InterPro" id="IPR000086">
    <property type="entry name" value="NUDIX_hydrolase_dom"/>
</dbReference>
<gene>
    <name evidence="5" type="ORF">GPA27_05760</name>
</gene>
<dbReference type="PRINTS" id="PR00502">
    <property type="entry name" value="NUDIXFAMILY"/>
</dbReference>
<dbReference type="PANTHER" id="PTHR43046:SF16">
    <property type="entry name" value="ADP-RIBOSE PYROPHOSPHATASE YJHB-RELATED"/>
    <property type="match status" value="1"/>
</dbReference>
<evidence type="ECO:0000313" key="5">
    <source>
        <dbReference type="EMBL" id="NMF96890.1"/>
    </source>
</evidence>
<protein>
    <submittedName>
        <fullName evidence="5">NUDIX domain-containing protein</fullName>
    </submittedName>
</protein>
<keyword evidence="6" id="KW-1185">Reference proteome</keyword>
<dbReference type="Gene3D" id="3.90.79.10">
    <property type="entry name" value="Nucleoside Triphosphate Pyrophosphohydrolase"/>
    <property type="match status" value="1"/>
</dbReference>
<reference evidence="5 6" key="1">
    <citation type="submission" date="2019-12" db="EMBL/GenBank/DDBJ databases">
        <title>Comparative genomics gives insights into the taxonomy of the Azoarcus-Aromatoleum group and reveals separate origins of nif in the plant-associated Azoarcus and non-plant-associated Aromatoleum sub-groups.</title>
        <authorList>
            <person name="Lafos M."/>
            <person name="Maluk M."/>
            <person name="Batista M."/>
            <person name="Junghare M."/>
            <person name="Carmona M."/>
            <person name="Faoro H."/>
            <person name="Cruz L.M."/>
            <person name="Battistoni F."/>
            <person name="De Souza E."/>
            <person name="Pedrosa F."/>
            <person name="Chen W.-M."/>
            <person name="Poole P.S."/>
            <person name="Dixon R.A."/>
            <person name="James E.K."/>
        </authorList>
    </citation>
    <scope>NUCLEOTIDE SEQUENCE [LARGE SCALE GENOMIC DNA]</scope>
    <source>
        <strain evidence="5 6">T</strain>
    </source>
</reference>
<dbReference type="InterPro" id="IPR015797">
    <property type="entry name" value="NUDIX_hydrolase-like_dom_sf"/>
</dbReference>
<sequence length="152" mass="16407">MMHVGIPVGVHVLLERDGGILLMHRAGTGFFDGLFSLPGGHVEPGESLAGTAVREMREELGIDIAPAELANMGVVHRRSDTNRVDFFLRARAWSGEPHICEPAKCDALGWFARGELPANTVAYVREALAAGEGPWLLELGWQAPEKGSEPGR</sequence>
<dbReference type="Proteomes" id="UP000634522">
    <property type="component" value="Unassembled WGS sequence"/>
</dbReference>
<dbReference type="CDD" id="cd04683">
    <property type="entry name" value="NUDIX_Hydrolase"/>
    <property type="match status" value="1"/>
</dbReference>
<comment type="similarity">
    <text evidence="3">Belongs to the Nudix hydrolase family.</text>
</comment>
<dbReference type="InterPro" id="IPR020084">
    <property type="entry name" value="NUDIX_hydrolase_CS"/>
</dbReference>
<comment type="caution">
    <text evidence="5">The sequence shown here is derived from an EMBL/GenBank/DDBJ whole genome shotgun (WGS) entry which is preliminary data.</text>
</comment>
<dbReference type="SUPFAM" id="SSF55811">
    <property type="entry name" value="Nudix"/>
    <property type="match status" value="1"/>
</dbReference>
<evidence type="ECO:0000313" key="6">
    <source>
        <dbReference type="Proteomes" id="UP000634522"/>
    </source>
</evidence>
<dbReference type="EMBL" id="WTVS01000008">
    <property type="protein sequence ID" value="NMF96890.1"/>
    <property type="molecule type" value="Genomic_DNA"/>
</dbReference>